<evidence type="ECO:0000256" key="1">
    <source>
        <dbReference type="ARBA" id="ARBA00004162"/>
    </source>
</evidence>
<dbReference type="PANTHER" id="PTHR30558:SF7">
    <property type="entry name" value="TOL-PAL SYSTEM PROTEIN TOLR"/>
    <property type="match status" value="1"/>
</dbReference>
<feature type="transmembrane region" description="Helical" evidence="8">
    <location>
        <begin position="21"/>
        <end position="40"/>
    </location>
</feature>
<comment type="subcellular location">
    <subcellularLocation>
        <location evidence="1">Cell membrane</location>
        <topology evidence="1">Single-pass membrane protein</topology>
    </subcellularLocation>
    <subcellularLocation>
        <location evidence="7">Cell membrane</location>
        <topology evidence="7">Single-pass type II membrane protein</topology>
    </subcellularLocation>
</comment>
<keyword evidence="6 8" id="KW-0472">Membrane</keyword>
<protein>
    <submittedName>
        <fullName evidence="9">Cell division and transport-associated protein TolR</fullName>
    </submittedName>
</protein>
<keyword evidence="4 7" id="KW-0812">Transmembrane</keyword>
<dbReference type="Proteomes" id="UP000187495">
    <property type="component" value="Unassembled WGS sequence"/>
</dbReference>
<evidence type="ECO:0000256" key="8">
    <source>
        <dbReference type="SAM" id="Phobius"/>
    </source>
</evidence>
<evidence type="ECO:0000256" key="2">
    <source>
        <dbReference type="ARBA" id="ARBA00005811"/>
    </source>
</evidence>
<reference evidence="10" key="1">
    <citation type="submission" date="2017-01" db="EMBL/GenBank/DDBJ databases">
        <authorList>
            <person name="Varghese N."/>
            <person name="Submissions S."/>
        </authorList>
    </citation>
    <scope>NUCLEOTIDE SEQUENCE [LARGE SCALE GENOMIC DNA]</scope>
    <source>
        <strain evidence="10">DSM 21768</strain>
    </source>
</reference>
<keyword evidence="9" id="KW-0132">Cell division</keyword>
<sequence length="144" mass="16005">MARHRFTRTQKSLNSQMNVVPYIDVMLVLLVIFMVTAPMMTTGVEISLPAENTKSIKQSDLPVIISLQADGTLYVSHKNAIDEPMDLVALDGLLRQLYAENNELQVMLNADARNPYSQIMAVMARIQQAGISQVSLLSETKPTK</sequence>
<keyword evidence="10" id="KW-1185">Reference proteome</keyword>
<dbReference type="GO" id="GO:0051301">
    <property type="term" value="P:cell division"/>
    <property type="evidence" value="ECO:0007669"/>
    <property type="project" value="UniProtKB-KW"/>
</dbReference>
<evidence type="ECO:0000256" key="3">
    <source>
        <dbReference type="ARBA" id="ARBA00022475"/>
    </source>
</evidence>
<dbReference type="EMBL" id="FTNU01000007">
    <property type="protein sequence ID" value="SIR91860.1"/>
    <property type="molecule type" value="Genomic_DNA"/>
</dbReference>
<dbReference type="GO" id="GO:0022857">
    <property type="term" value="F:transmembrane transporter activity"/>
    <property type="evidence" value="ECO:0007669"/>
    <property type="project" value="InterPro"/>
</dbReference>
<evidence type="ECO:0000313" key="9">
    <source>
        <dbReference type="EMBL" id="SIR91860.1"/>
    </source>
</evidence>
<keyword evidence="9" id="KW-0131">Cell cycle</keyword>
<keyword evidence="7" id="KW-0653">Protein transport</keyword>
<dbReference type="Gene3D" id="3.30.420.270">
    <property type="match status" value="1"/>
</dbReference>
<dbReference type="Pfam" id="PF02472">
    <property type="entry name" value="ExbD"/>
    <property type="match status" value="1"/>
</dbReference>
<dbReference type="AlphaFoldDB" id="A0A1N7EUV3"/>
<evidence type="ECO:0000313" key="10">
    <source>
        <dbReference type="Proteomes" id="UP000187495"/>
    </source>
</evidence>
<name>A0A1N7EUV3_9GAMM</name>
<dbReference type="PANTHER" id="PTHR30558">
    <property type="entry name" value="EXBD MEMBRANE COMPONENT OF PMF-DRIVEN MACROMOLECULE IMPORT SYSTEM"/>
    <property type="match status" value="1"/>
</dbReference>
<keyword evidence="5 8" id="KW-1133">Transmembrane helix</keyword>
<gene>
    <name evidence="9" type="ORF">SAMN02745664_10794</name>
</gene>
<evidence type="ECO:0000256" key="7">
    <source>
        <dbReference type="RuleBase" id="RU003879"/>
    </source>
</evidence>
<dbReference type="InterPro" id="IPR003400">
    <property type="entry name" value="ExbD"/>
</dbReference>
<dbReference type="RefSeq" id="WP_375537531.1">
    <property type="nucleotide sequence ID" value="NZ_FTNU01000007.1"/>
</dbReference>
<organism evidence="9 10">
    <name type="scientific">Moraxella cuniculi DSM 21768</name>
    <dbReference type="NCBI Taxonomy" id="1122245"/>
    <lineage>
        <taxon>Bacteria</taxon>
        <taxon>Pseudomonadati</taxon>
        <taxon>Pseudomonadota</taxon>
        <taxon>Gammaproteobacteria</taxon>
        <taxon>Moraxellales</taxon>
        <taxon>Moraxellaceae</taxon>
        <taxon>Moraxella</taxon>
    </lineage>
</organism>
<evidence type="ECO:0000256" key="4">
    <source>
        <dbReference type="ARBA" id="ARBA00022692"/>
    </source>
</evidence>
<evidence type="ECO:0000256" key="5">
    <source>
        <dbReference type="ARBA" id="ARBA00022989"/>
    </source>
</evidence>
<evidence type="ECO:0000256" key="6">
    <source>
        <dbReference type="ARBA" id="ARBA00023136"/>
    </source>
</evidence>
<proteinExistence type="inferred from homology"/>
<accession>A0A1N7EUV3</accession>
<dbReference type="GO" id="GO:0015031">
    <property type="term" value="P:protein transport"/>
    <property type="evidence" value="ECO:0007669"/>
    <property type="project" value="UniProtKB-KW"/>
</dbReference>
<comment type="similarity">
    <text evidence="2 7">Belongs to the ExbD/TolR family.</text>
</comment>
<keyword evidence="3" id="KW-1003">Cell membrane</keyword>
<dbReference type="GO" id="GO:0005886">
    <property type="term" value="C:plasma membrane"/>
    <property type="evidence" value="ECO:0007669"/>
    <property type="project" value="UniProtKB-SubCell"/>
</dbReference>
<dbReference type="STRING" id="34061.B0189_05655"/>
<keyword evidence="7" id="KW-0813">Transport</keyword>